<accession>A0A8H6ZJW1</accession>
<evidence type="ECO:0000313" key="2">
    <source>
        <dbReference type="EMBL" id="KAF7377736.1"/>
    </source>
</evidence>
<sequence>MVVNCPSSLVFSLVPGPRVTDDHLKACASLFSSNYGVWSSTVSPPLKPHFRVKMSPSKLKEQCFSDPEHSMLALCTVDNVIVGHAFATVWNYNGSDICWITQLVVSPDYRRRGIATTLLHMLPGPGFNCAVFGLASSHPAACLALFKRAYANARKLDLNFIKEHGQKIIDTTNVSYLKGTQLRGTLFEGAAPAGAVSCVFTDFHVDHSEPLRARKSWEDRHDLIWPLGALPAGHEFFCIAANHRPNGG</sequence>
<organism evidence="2 3">
    <name type="scientific">Mycena sanguinolenta</name>
    <dbReference type="NCBI Taxonomy" id="230812"/>
    <lineage>
        <taxon>Eukaryota</taxon>
        <taxon>Fungi</taxon>
        <taxon>Dikarya</taxon>
        <taxon>Basidiomycota</taxon>
        <taxon>Agaricomycotina</taxon>
        <taxon>Agaricomycetes</taxon>
        <taxon>Agaricomycetidae</taxon>
        <taxon>Agaricales</taxon>
        <taxon>Marasmiineae</taxon>
        <taxon>Mycenaceae</taxon>
        <taxon>Mycena</taxon>
    </lineage>
</organism>
<dbReference type="CDD" id="cd04301">
    <property type="entry name" value="NAT_SF"/>
    <property type="match status" value="1"/>
</dbReference>
<name>A0A8H6ZJW1_9AGAR</name>
<evidence type="ECO:0000313" key="3">
    <source>
        <dbReference type="Proteomes" id="UP000623467"/>
    </source>
</evidence>
<gene>
    <name evidence="2" type="ORF">MSAN_00196600</name>
</gene>
<protein>
    <recommendedName>
        <fullName evidence="1">N-acetyltransferase domain-containing protein</fullName>
    </recommendedName>
</protein>
<dbReference type="GO" id="GO:0016747">
    <property type="term" value="F:acyltransferase activity, transferring groups other than amino-acyl groups"/>
    <property type="evidence" value="ECO:0007669"/>
    <property type="project" value="InterPro"/>
</dbReference>
<dbReference type="EMBL" id="JACAZH010000001">
    <property type="protein sequence ID" value="KAF7377736.1"/>
    <property type="molecule type" value="Genomic_DNA"/>
</dbReference>
<dbReference type="Proteomes" id="UP000623467">
    <property type="component" value="Unassembled WGS sequence"/>
</dbReference>
<dbReference type="SUPFAM" id="SSF55729">
    <property type="entry name" value="Acyl-CoA N-acyltransferases (Nat)"/>
    <property type="match status" value="1"/>
</dbReference>
<keyword evidence="3" id="KW-1185">Reference proteome</keyword>
<dbReference type="Gene3D" id="3.40.630.30">
    <property type="match status" value="1"/>
</dbReference>
<dbReference type="InterPro" id="IPR016181">
    <property type="entry name" value="Acyl_CoA_acyltransferase"/>
</dbReference>
<proteinExistence type="predicted"/>
<dbReference type="Pfam" id="PF00583">
    <property type="entry name" value="Acetyltransf_1"/>
    <property type="match status" value="1"/>
</dbReference>
<comment type="caution">
    <text evidence="2">The sequence shown here is derived from an EMBL/GenBank/DDBJ whole genome shotgun (WGS) entry which is preliminary data.</text>
</comment>
<dbReference type="OrthoDB" id="2019666at2759"/>
<dbReference type="InterPro" id="IPR000182">
    <property type="entry name" value="GNAT_dom"/>
</dbReference>
<dbReference type="AlphaFoldDB" id="A0A8H6ZJW1"/>
<feature type="domain" description="N-acetyltransferase" evidence="1">
    <location>
        <begin position="54"/>
        <end position="121"/>
    </location>
</feature>
<evidence type="ECO:0000259" key="1">
    <source>
        <dbReference type="Pfam" id="PF00583"/>
    </source>
</evidence>
<reference evidence="2" key="1">
    <citation type="submission" date="2020-05" db="EMBL/GenBank/DDBJ databases">
        <title>Mycena genomes resolve the evolution of fungal bioluminescence.</title>
        <authorList>
            <person name="Tsai I.J."/>
        </authorList>
    </citation>
    <scope>NUCLEOTIDE SEQUENCE</scope>
    <source>
        <strain evidence="2">160909Yilan</strain>
    </source>
</reference>